<sequence>MSYQSVDQIQKALTESVFHYAKDSKKAAGRALGTIVEIITFYALKSWGLERNIAIEKPLPEFGNDDITHNVEYSLHPSTHLTKVAFEANQLPITAVKMAKNQSLIRHQISKNTIKSHALLSKNLILRNSCTIYDGFEIFVNAYLDSYTKDGGQYSIVSLRRRPFAIFECKRVGVEEGMRKGPQTIEKAKQGAYVARTVSSLQKIRLIDGSMGGLIQKQNGAFRHGDYYELMAEIIASNDKELLSRFILTVGVVSNHGNWFTSENHNKELKVLAQSYDWLLFLTDAGIAQFIEELLLNPTNELLMVKEAFQISYTGEKGVNQFTKVKILLSADIALQSYFNTNKKNIEAWFNVIAPAGKRLVVLSEELNTLKSKKWW</sequence>
<evidence type="ECO:0000313" key="2">
    <source>
        <dbReference type="Proteomes" id="UP000060487"/>
    </source>
</evidence>
<dbReference type="EMBL" id="LNQR01000024">
    <property type="protein sequence ID" value="KWT92019.1"/>
    <property type="molecule type" value="Genomic_DNA"/>
</dbReference>
<comment type="caution">
    <text evidence="1">The sequence shown here is derived from an EMBL/GenBank/DDBJ whole genome shotgun (WGS) entry which is preliminary data.</text>
</comment>
<proteinExistence type="predicted"/>
<evidence type="ECO:0000313" key="1">
    <source>
        <dbReference type="EMBL" id="KWT92019.1"/>
    </source>
</evidence>
<dbReference type="Proteomes" id="UP000060487">
    <property type="component" value="Unassembled WGS sequence"/>
</dbReference>
<name>A0ABR5SI55_9BACT</name>
<reference evidence="1 2" key="1">
    <citation type="submission" date="2015-11" db="EMBL/GenBank/DDBJ databases">
        <authorList>
            <person name="Lin W."/>
        </authorList>
    </citation>
    <scope>NUCLEOTIDE SEQUENCE [LARGE SCALE GENOMIC DNA]</scope>
    <source>
        <strain evidence="1 2">HCH-1</strain>
    </source>
</reference>
<keyword evidence="2" id="KW-1185">Reference proteome</keyword>
<protein>
    <submittedName>
        <fullName evidence="1">Uncharacterized protein</fullName>
    </submittedName>
</protein>
<dbReference type="RefSeq" id="WP_085051153.1">
    <property type="nucleotide sequence ID" value="NZ_LNQR01000024.1"/>
</dbReference>
<organism evidence="1 2">
    <name type="scientific">Candidatus Magnetominusculus xianensis</name>
    <dbReference type="NCBI Taxonomy" id="1748249"/>
    <lineage>
        <taxon>Bacteria</taxon>
        <taxon>Pseudomonadati</taxon>
        <taxon>Nitrospirota</taxon>
        <taxon>Nitrospiria</taxon>
        <taxon>Nitrospirales</taxon>
        <taxon>Nitrospiraceae</taxon>
        <taxon>Candidatus Magnetominusculus</taxon>
    </lineage>
</organism>
<accession>A0ABR5SI55</accession>
<gene>
    <name evidence="1" type="ORF">ASN18_0627</name>
</gene>